<reference evidence="3" key="1">
    <citation type="submission" date="2011-05" db="EMBL/GenBank/DDBJ databases">
        <title>The genome sequence of Vittaforma corneae strain ATCC 50505.</title>
        <authorList>
            <consortium name="The Broad Institute Genome Sequencing Platform"/>
            <person name="Cuomo C."/>
            <person name="Didier E."/>
            <person name="Bowers L."/>
            <person name="Young S.K."/>
            <person name="Zeng Q."/>
            <person name="Gargeya S."/>
            <person name="Fitzgerald M."/>
            <person name="Haas B."/>
            <person name="Abouelleil A."/>
            <person name="Alvarado L."/>
            <person name="Arachchi H.M."/>
            <person name="Berlin A."/>
            <person name="Chapman S.B."/>
            <person name="Gearin G."/>
            <person name="Goldberg J."/>
            <person name="Griggs A."/>
            <person name="Gujja S."/>
            <person name="Hansen M."/>
            <person name="Heiman D."/>
            <person name="Howarth C."/>
            <person name="Larimer J."/>
            <person name="Lui A."/>
            <person name="MacDonald P.J.P."/>
            <person name="McCowen C."/>
            <person name="Montmayeur A."/>
            <person name="Murphy C."/>
            <person name="Neiman D."/>
            <person name="Pearson M."/>
            <person name="Priest M."/>
            <person name="Roberts A."/>
            <person name="Saif S."/>
            <person name="Shea T."/>
            <person name="Sisk P."/>
            <person name="Stolte C."/>
            <person name="Sykes S."/>
            <person name="Wortman J."/>
            <person name="Nusbaum C."/>
            <person name="Birren B."/>
        </authorList>
    </citation>
    <scope>NUCLEOTIDE SEQUENCE [LARGE SCALE GENOMIC DNA]</scope>
    <source>
        <strain evidence="3">ATCC 50505</strain>
    </source>
</reference>
<keyword evidence="3" id="KW-1185">Reference proteome</keyword>
<gene>
    <name evidence="2" type="ORF">VICG_00814</name>
</gene>
<evidence type="ECO:0000313" key="2">
    <source>
        <dbReference type="EMBL" id="ELA42171.1"/>
    </source>
</evidence>
<protein>
    <submittedName>
        <fullName evidence="2">Uncharacterized protein</fullName>
    </submittedName>
</protein>
<evidence type="ECO:0000313" key="3">
    <source>
        <dbReference type="Proteomes" id="UP000011082"/>
    </source>
</evidence>
<organism evidence="2 3">
    <name type="scientific">Vittaforma corneae (strain ATCC 50505)</name>
    <name type="common">Microsporidian parasite</name>
    <name type="synonym">Nosema corneum</name>
    <dbReference type="NCBI Taxonomy" id="993615"/>
    <lineage>
        <taxon>Eukaryota</taxon>
        <taxon>Fungi</taxon>
        <taxon>Fungi incertae sedis</taxon>
        <taxon>Microsporidia</taxon>
        <taxon>Nosematidae</taxon>
        <taxon>Vittaforma</taxon>
    </lineage>
</organism>
<dbReference type="GeneID" id="19881528"/>
<name>L2GMX4_VITCO</name>
<dbReference type="EMBL" id="JH370134">
    <property type="protein sequence ID" value="ELA42171.1"/>
    <property type="molecule type" value="Genomic_DNA"/>
</dbReference>
<dbReference type="InParanoid" id="L2GMX4"/>
<evidence type="ECO:0000256" key="1">
    <source>
        <dbReference type="SAM" id="MobiDB-lite"/>
    </source>
</evidence>
<accession>L2GMX4</accession>
<dbReference type="AlphaFoldDB" id="L2GMX4"/>
<dbReference type="Proteomes" id="UP000011082">
    <property type="component" value="Unassembled WGS sequence"/>
</dbReference>
<proteinExistence type="predicted"/>
<sequence length="148" mass="16115">MAKDSGKSSSSDMENSSYASDESSAELDTSGTLDKSEESTSSGSLDLEIKDYKPKASDISILLSQTPYISDPILFLDKLYCCKVLTSGDLILAACGIAKYNNIRGSLTKSCKKSLSLLIEKVEILKILIFSLLQEFQTFHHKKPTGCT</sequence>
<dbReference type="HOGENOM" id="CLU_1760235_0_0_1"/>
<feature type="region of interest" description="Disordered" evidence="1">
    <location>
        <begin position="1"/>
        <end position="46"/>
    </location>
</feature>
<dbReference type="VEuPathDB" id="MicrosporidiaDB:VICG_00814"/>
<feature type="compositionally biased region" description="Polar residues" evidence="1">
    <location>
        <begin position="7"/>
        <end position="44"/>
    </location>
</feature>
<dbReference type="RefSeq" id="XP_007604263.1">
    <property type="nucleotide sequence ID" value="XM_007604201.1"/>
</dbReference>